<comment type="caution">
    <text evidence="2">The sequence shown here is derived from an EMBL/GenBank/DDBJ whole genome shotgun (WGS) entry which is preliminary data.</text>
</comment>
<evidence type="ECO:0000313" key="2">
    <source>
        <dbReference type="EMBL" id="ROR29599.1"/>
    </source>
</evidence>
<dbReference type="InterPro" id="IPR007313">
    <property type="entry name" value="FxsA"/>
</dbReference>
<protein>
    <submittedName>
        <fullName evidence="2">UPF0716 protein FxsA</fullName>
    </submittedName>
</protein>
<feature type="transmembrane region" description="Helical" evidence="1">
    <location>
        <begin position="29"/>
        <end position="51"/>
    </location>
</feature>
<accession>A0A3N1XSI1</accession>
<dbReference type="Proteomes" id="UP000276634">
    <property type="component" value="Unassembled WGS sequence"/>
</dbReference>
<dbReference type="RefSeq" id="WP_123402008.1">
    <property type="nucleotide sequence ID" value="NZ_RJVI01000003.1"/>
</dbReference>
<keyword evidence="1" id="KW-0812">Transmembrane</keyword>
<keyword evidence="1" id="KW-1133">Transmembrane helix</keyword>
<dbReference type="Pfam" id="PF04186">
    <property type="entry name" value="FxsA"/>
    <property type="match status" value="1"/>
</dbReference>
<organism evidence="2 3">
    <name type="scientific">Inmirania thermothiophila</name>
    <dbReference type="NCBI Taxonomy" id="1750597"/>
    <lineage>
        <taxon>Bacteria</taxon>
        <taxon>Pseudomonadati</taxon>
        <taxon>Pseudomonadota</taxon>
        <taxon>Gammaproteobacteria</taxon>
        <taxon>Chromatiales</taxon>
        <taxon>Ectothiorhodospiraceae</taxon>
        <taxon>Inmirania</taxon>
    </lineage>
</organism>
<dbReference type="AlphaFoldDB" id="A0A3N1XSI1"/>
<name>A0A3N1XSI1_9GAMM</name>
<dbReference type="PANTHER" id="PTHR35335:SF1">
    <property type="entry name" value="UPF0716 PROTEIN FXSA"/>
    <property type="match status" value="1"/>
</dbReference>
<dbReference type="NCBIfam" id="NF008528">
    <property type="entry name" value="PRK11463.1-2"/>
    <property type="match status" value="1"/>
</dbReference>
<keyword evidence="3" id="KW-1185">Reference proteome</keyword>
<feature type="transmembrane region" description="Helical" evidence="1">
    <location>
        <begin position="72"/>
        <end position="93"/>
    </location>
</feature>
<dbReference type="PANTHER" id="PTHR35335">
    <property type="entry name" value="UPF0716 PROTEIN FXSA"/>
    <property type="match status" value="1"/>
</dbReference>
<reference evidence="2 3" key="1">
    <citation type="submission" date="2018-11" db="EMBL/GenBank/DDBJ databases">
        <title>Genomic Encyclopedia of Type Strains, Phase IV (KMG-IV): sequencing the most valuable type-strain genomes for metagenomic binning, comparative biology and taxonomic classification.</title>
        <authorList>
            <person name="Goeker M."/>
        </authorList>
    </citation>
    <scope>NUCLEOTIDE SEQUENCE [LARGE SCALE GENOMIC DNA]</scope>
    <source>
        <strain evidence="2 3">DSM 100275</strain>
    </source>
</reference>
<evidence type="ECO:0000313" key="3">
    <source>
        <dbReference type="Proteomes" id="UP000276634"/>
    </source>
</evidence>
<dbReference type="GO" id="GO:0016020">
    <property type="term" value="C:membrane"/>
    <property type="evidence" value="ECO:0007669"/>
    <property type="project" value="InterPro"/>
</dbReference>
<proteinExistence type="predicted"/>
<evidence type="ECO:0000256" key="1">
    <source>
        <dbReference type="SAM" id="Phobius"/>
    </source>
</evidence>
<keyword evidence="1" id="KW-0472">Membrane</keyword>
<dbReference type="EMBL" id="RJVI01000003">
    <property type="protein sequence ID" value="ROR29599.1"/>
    <property type="molecule type" value="Genomic_DNA"/>
</dbReference>
<gene>
    <name evidence="2" type="ORF">EDC57_2270</name>
</gene>
<sequence length="141" mass="15049">MSPAFALFLLFTLLPLAEIYVLIRVGGWIGAGWTVLGVVGTAVLGVALLRAQGLATLARAHRALERGELPALELLEGAVLVVAGALLLTPGFITDTLGFLCLVPPLRRELLRRFLASRTLPPQGPVVIEGEFRREDDPDGS</sequence>